<feature type="domain" description="ABC transporter" evidence="6">
    <location>
        <begin position="275"/>
        <end position="519"/>
    </location>
</feature>
<dbReference type="EMBL" id="BAAAWD010000007">
    <property type="protein sequence ID" value="GAA3006160.1"/>
    <property type="molecule type" value="Genomic_DNA"/>
</dbReference>
<dbReference type="GO" id="GO:0005524">
    <property type="term" value="F:ATP binding"/>
    <property type="evidence" value="ECO:0007669"/>
    <property type="project" value="UniProtKB-KW"/>
</dbReference>
<proteinExistence type="predicted"/>
<keyword evidence="2" id="KW-0677">Repeat</keyword>
<organism evidence="7 8">
    <name type="scientific">Streptosporangium longisporum</name>
    <dbReference type="NCBI Taxonomy" id="46187"/>
    <lineage>
        <taxon>Bacteria</taxon>
        <taxon>Bacillati</taxon>
        <taxon>Actinomycetota</taxon>
        <taxon>Actinomycetes</taxon>
        <taxon>Streptosporangiales</taxon>
        <taxon>Streptosporangiaceae</taxon>
        <taxon>Streptosporangium</taxon>
    </lineage>
</organism>
<dbReference type="InterPro" id="IPR003593">
    <property type="entry name" value="AAA+_ATPase"/>
</dbReference>
<sequence length="530" mass="56956">MSPHTPSPRTPPPHPPSPRSPSEPGRSPLVELRHISKRYPGVVANRDMNLVVRPGQVHAVVGENGAGKSTLMRILYGEEQPDGGELLLSGEPVRLRSPADAIAAGIGMVHQHFMLAENLTVLENVILGAETSRWGLLDRRSGRRALEEVSERYGLDVDPDVTVEHLGVGQRQRVEILKVLYRGARVLILDEPTAVLVPDEVRALFDSLAGLRARGLAVIFISHKLDEVLAVSDHVTVIRAGTSVGDFATSEADPRRLSRLIIGGELPAPATRDRTGGGPVALRSRGLRAGPVAEATLEVARGEILGVAGVQGNGQSELIDAITGVREISAGSLHLAERDVTRLDTRQRRRLGLACIPEDRHRQALALPATLWENVMLGSEDLRRRGRWRVDRKAARDLTRELIARLDIKAPSVDVPAAALSGGNQQKLVVGRELSGRPAVLLAAHPTRGVDVGAQAVIWELLRDARDDGLAILLVSADLDEVLGLCDRVQVMLRGRLSAAVPAAELTPQRLGRLMTGTEPEPAGPVAGAR</sequence>
<dbReference type="InterPro" id="IPR003439">
    <property type="entry name" value="ABC_transporter-like_ATP-bd"/>
</dbReference>
<keyword evidence="8" id="KW-1185">Reference proteome</keyword>
<evidence type="ECO:0000256" key="2">
    <source>
        <dbReference type="ARBA" id="ARBA00022737"/>
    </source>
</evidence>
<gene>
    <name evidence="7" type="ORF">GCM10017559_29990</name>
</gene>
<dbReference type="PROSITE" id="PS50893">
    <property type="entry name" value="ABC_TRANSPORTER_2"/>
    <property type="match status" value="2"/>
</dbReference>
<dbReference type="Pfam" id="PF00005">
    <property type="entry name" value="ABC_tran"/>
    <property type="match status" value="2"/>
</dbReference>
<evidence type="ECO:0000313" key="8">
    <source>
        <dbReference type="Proteomes" id="UP001499930"/>
    </source>
</evidence>
<evidence type="ECO:0000259" key="6">
    <source>
        <dbReference type="PROSITE" id="PS50893"/>
    </source>
</evidence>
<dbReference type="SMART" id="SM00382">
    <property type="entry name" value="AAA"/>
    <property type="match status" value="1"/>
</dbReference>
<dbReference type="InterPro" id="IPR017871">
    <property type="entry name" value="ABC_transporter-like_CS"/>
</dbReference>
<dbReference type="Gene3D" id="3.40.50.300">
    <property type="entry name" value="P-loop containing nucleotide triphosphate hydrolases"/>
    <property type="match status" value="2"/>
</dbReference>
<dbReference type="RefSeq" id="WP_344894496.1">
    <property type="nucleotide sequence ID" value="NZ_BAAAWD010000007.1"/>
</dbReference>
<accession>A0ABN3XY74</accession>
<dbReference type="PANTHER" id="PTHR43790:SF9">
    <property type="entry name" value="GALACTOFURANOSE TRANSPORTER ATP-BINDING PROTEIN YTFR"/>
    <property type="match status" value="1"/>
</dbReference>
<dbReference type="SUPFAM" id="SSF52540">
    <property type="entry name" value="P-loop containing nucleoside triphosphate hydrolases"/>
    <property type="match status" value="2"/>
</dbReference>
<name>A0ABN3XY74_9ACTN</name>
<dbReference type="InterPro" id="IPR027417">
    <property type="entry name" value="P-loop_NTPase"/>
</dbReference>
<reference evidence="7 8" key="1">
    <citation type="journal article" date="2019" name="Int. J. Syst. Evol. Microbiol.">
        <title>The Global Catalogue of Microorganisms (GCM) 10K type strain sequencing project: providing services to taxonomists for standard genome sequencing and annotation.</title>
        <authorList>
            <consortium name="The Broad Institute Genomics Platform"/>
            <consortium name="The Broad Institute Genome Sequencing Center for Infectious Disease"/>
            <person name="Wu L."/>
            <person name="Ma J."/>
        </authorList>
    </citation>
    <scope>NUCLEOTIDE SEQUENCE [LARGE SCALE GENOMIC DNA]</scope>
    <source>
        <strain evidence="7 8">JCM 3106</strain>
    </source>
</reference>
<keyword evidence="4 7" id="KW-0067">ATP-binding</keyword>
<evidence type="ECO:0000256" key="5">
    <source>
        <dbReference type="SAM" id="MobiDB-lite"/>
    </source>
</evidence>
<keyword evidence="1" id="KW-0813">Transport</keyword>
<evidence type="ECO:0000313" key="7">
    <source>
        <dbReference type="EMBL" id="GAA3006160.1"/>
    </source>
</evidence>
<dbReference type="PROSITE" id="PS00211">
    <property type="entry name" value="ABC_TRANSPORTER_1"/>
    <property type="match status" value="1"/>
</dbReference>
<dbReference type="PANTHER" id="PTHR43790">
    <property type="entry name" value="CARBOHYDRATE TRANSPORT ATP-BINDING PROTEIN MG119-RELATED"/>
    <property type="match status" value="1"/>
</dbReference>
<dbReference type="Proteomes" id="UP001499930">
    <property type="component" value="Unassembled WGS sequence"/>
</dbReference>
<feature type="domain" description="ABC transporter" evidence="6">
    <location>
        <begin position="30"/>
        <end position="265"/>
    </location>
</feature>
<dbReference type="InterPro" id="IPR050107">
    <property type="entry name" value="ABC_carbohydrate_import_ATPase"/>
</dbReference>
<dbReference type="CDD" id="cd03215">
    <property type="entry name" value="ABC_Carb_Monos_II"/>
    <property type="match status" value="1"/>
</dbReference>
<protein>
    <submittedName>
        <fullName evidence="7">ABC transporter ATP-binding protein</fullName>
    </submittedName>
</protein>
<evidence type="ECO:0000256" key="3">
    <source>
        <dbReference type="ARBA" id="ARBA00022741"/>
    </source>
</evidence>
<evidence type="ECO:0000256" key="4">
    <source>
        <dbReference type="ARBA" id="ARBA00022840"/>
    </source>
</evidence>
<keyword evidence="3" id="KW-0547">Nucleotide-binding</keyword>
<feature type="region of interest" description="Disordered" evidence="5">
    <location>
        <begin position="1"/>
        <end position="27"/>
    </location>
</feature>
<feature type="compositionally biased region" description="Pro residues" evidence="5">
    <location>
        <begin position="1"/>
        <end position="21"/>
    </location>
</feature>
<dbReference type="CDD" id="cd03216">
    <property type="entry name" value="ABC_Carb_Monos_I"/>
    <property type="match status" value="1"/>
</dbReference>
<evidence type="ECO:0000256" key="1">
    <source>
        <dbReference type="ARBA" id="ARBA00022448"/>
    </source>
</evidence>
<comment type="caution">
    <text evidence="7">The sequence shown here is derived from an EMBL/GenBank/DDBJ whole genome shotgun (WGS) entry which is preliminary data.</text>
</comment>